<evidence type="ECO:0000256" key="2">
    <source>
        <dbReference type="SAM" id="SignalP"/>
    </source>
</evidence>
<dbReference type="EMBL" id="MEIP01000005">
    <property type="protein sequence ID" value="PIT49791.1"/>
    <property type="molecule type" value="Genomic_DNA"/>
</dbReference>
<feature type="transmembrane region" description="Helical" evidence="1">
    <location>
        <begin position="38"/>
        <end position="58"/>
    </location>
</feature>
<name>A0A2N9XN86_9NEIS</name>
<gene>
    <name evidence="3" type="ORF">BHC46_01300</name>
</gene>
<dbReference type="RefSeq" id="WP_100102130.1">
    <property type="nucleotide sequence ID" value="NZ_MEIP01000005.1"/>
</dbReference>
<comment type="caution">
    <text evidence="3">The sequence shown here is derived from an EMBL/GenBank/DDBJ whole genome shotgun (WGS) entry which is preliminary data.</text>
</comment>
<dbReference type="AlphaFoldDB" id="A0A2N9XN86"/>
<accession>A0A2N9XN86</accession>
<proteinExistence type="predicted"/>
<feature type="chain" id="PRO_5014815674" description="Phage coat protein" evidence="2">
    <location>
        <begin position="23"/>
        <end position="63"/>
    </location>
</feature>
<evidence type="ECO:0000313" key="3">
    <source>
        <dbReference type="EMBL" id="PIT49791.1"/>
    </source>
</evidence>
<feature type="signal peptide" evidence="2">
    <location>
        <begin position="1"/>
        <end position="22"/>
    </location>
</feature>
<keyword evidence="2" id="KW-0732">Signal</keyword>
<evidence type="ECO:0000256" key="1">
    <source>
        <dbReference type="SAM" id="Phobius"/>
    </source>
</evidence>
<evidence type="ECO:0000313" key="4">
    <source>
        <dbReference type="Proteomes" id="UP000229970"/>
    </source>
</evidence>
<reference evidence="3 4" key="1">
    <citation type="journal article" date="2017" name="MBio">
        <title>Type VI secretion-mediated competition in the bee gut microbiome.</title>
        <authorList>
            <person name="Steele M.I."/>
            <person name="Kwong W.K."/>
            <person name="Powell J.E."/>
            <person name="Whiteley M."/>
            <person name="Moran N.A."/>
        </authorList>
    </citation>
    <scope>NUCLEOTIDE SEQUENCE [LARGE SCALE GENOMIC DNA]</scope>
    <source>
        <strain evidence="3 4">Ruf1-X</strain>
    </source>
</reference>
<keyword evidence="1" id="KW-0472">Membrane</keyword>
<dbReference type="Proteomes" id="UP000229970">
    <property type="component" value="Unassembled WGS sequence"/>
</dbReference>
<keyword evidence="1" id="KW-1133">Transmembrane helix</keyword>
<protein>
    <recommendedName>
        <fullName evidence="5">Phage coat protein</fullName>
    </recommendedName>
</protein>
<organism evidence="3 4">
    <name type="scientific">Snodgrassella alvi</name>
    <dbReference type="NCBI Taxonomy" id="1196083"/>
    <lineage>
        <taxon>Bacteria</taxon>
        <taxon>Pseudomonadati</taxon>
        <taxon>Pseudomonadota</taxon>
        <taxon>Betaproteobacteria</taxon>
        <taxon>Neisseriales</taxon>
        <taxon>Neisseriaceae</taxon>
        <taxon>Snodgrassella</taxon>
    </lineage>
</organism>
<keyword evidence="1" id="KW-0812">Transmembrane</keyword>
<sequence>MNKFKRLAILGSAALLPLSAFAADNAGLDAINKIPEQVSPYGYALVAVGAGILVFKYIRRLVG</sequence>
<evidence type="ECO:0008006" key="5">
    <source>
        <dbReference type="Google" id="ProtNLM"/>
    </source>
</evidence>